<dbReference type="PANTHER" id="PTHR45856:SF24">
    <property type="entry name" value="FUNGAL LIPASE-LIKE DOMAIN-CONTAINING PROTEIN"/>
    <property type="match status" value="1"/>
</dbReference>
<reference evidence="3 4" key="1">
    <citation type="submission" date="2019-05" db="EMBL/GenBank/DDBJ databases">
        <title>Verrucobacter flavum gen. nov., sp. nov. a new member of the family Verrucomicrobiaceae.</title>
        <authorList>
            <person name="Szuroczki S."/>
            <person name="Abbaszade G."/>
            <person name="Szabo A."/>
            <person name="Felfoldi T."/>
            <person name="Schumann P."/>
            <person name="Boka K."/>
            <person name="Keki Z."/>
            <person name="Toumi M."/>
            <person name="Toth E."/>
        </authorList>
    </citation>
    <scope>NUCLEOTIDE SEQUENCE [LARGE SCALE GENOMIC DNA]</scope>
    <source>
        <strain evidence="3 4">MG-N-17</strain>
    </source>
</reference>
<dbReference type="InterPro" id="IPR051218">
    <property type="entry name" value="Sec_MonoDiacylglyc_Lipase"/>
</dbReference>
<dbReference type="InterPro" id="IPR000073">
    <property type="entry name" value="AB_hydrolase_1"/>
</dbReference>
<dbReference type="Proteomes" id="UP000306196">
    <property type="component" value="Unassembled WGS sequence"/>
</dbReference>
<feature type="domain" description="AB hydrolase-1" evidence="2">
    <location>
        <begin position="143"/>
        <end position="284"/>
    </location>
</feature>
<dbReference type="GO" id="GO:0016787">
    <property type="term" value="F:hydrolase activity"/>
    <property type="evidence" value="ECO:0007669"/>
    <property type="project" value="UniProtKB-KW"/>
</dbReference>
<dbReference type="CDD" id="cd00519">
    <property type="entry name" value="Lipase_3"/>
    <property type="match status" value="1"/>
</dbReference>
<sequence>MNTLTDLISCFDDADLAQLILNADTATRAVLIPLIGEDKAAALVAAHSPEAPFEAAPAGLTLPPDPDLPEIVLVHGITDCHLADVAKRRNRIWLDLFELVKGRYSKRLTLQSDGVSDAPGVTMRTDGHVEKKYNKALDAWTTARFRNRVFCYDWRRSVTAAADDLAAQLRALDSVKQGRKAVLVCHSMGGLVAAAFAARHPDWQSLVEHAVFVGSPLSGSYSVPVTILGLAPSFHKLDRFSIFESLEDFQRMAASFAGLVDMLPHPQVFPEAADLYTQAGWPGEIKPSQRLLDASRELKYTILASPIFASATHLVSQGIDTTAAMPWNADHTDRDMDHLSKEGDGAALNLSSLVPGLKAYLVTGEHGTLVNEPSVIDAVMKLAKGEALTLKSIGKDDLTGAVSTTQPGSSLSGLSVDPAEISDRKLGQGLALHFASEDAVAARTSALELPGFDRETLRETAFSWQNALSLALASDEAYSSDKPATKSLALGRWGFKGYQHFEKAGTQGFVAWDDHAVLLSFRGSEKKVADWLRNLTITSHDTGAGQYGKVHKGFYEAYKVVEDQILAHLKSAAAASKVIHVTGHSLGGALAIIAGAELVAKFPGAKFCFYTYGQPKLGRSAIEDFYQQKHGGRYFRFRNNDDIVTRVPPNFSHFGELYWFDRKGELKNPALAGLAATLSPESGETGDELNQAQFKALQQQLDEELAEPTDPNALYLPPTDAQIQAFRIPGFSVKDHAIRDSYIPIIKKYV</sequence>
<proteinExistence type="predicted"/>
<dbReference type="Pfam" id="PF01764">
    <property type="entry name" value="Lipase_3"/>
    <property type="match status" value="1"/>
</dbReference>
<dbReference type="InterPro" id="IPR002921">
    <property type="entry name" value="Fungal_lipase-type"/>
</dbReference>
<protein>
    <submittedName>
        <fullName evidence="3">Alpha/beta fold hydrolase</fullName>
    </submittedName>
</protein>
<evidence type="ECO:0000259" key="1">
    <source>
        <dbReference type="Pfam" id="PF01764"/>
    </source>
</evidence>
<name>A0A5R8KJA9_9BACT</name>
<dbReference type="SUPFAM" id="SSF53474">
    <property type="entry name" value="alpha/beta-Hydrolases"/>
    <property type="match status" value="2"/>
</dbReference>
<keyword evidence="3" id="KW-0378">Hydrolase</keyword>
<dbReference type="AlphaFoldDB" id="A0A5R8KJA9"/>
<evidence type="ECO:0000313" key="3">
    <source>
        <dbReference type="EMBL" id="TLD71709.1"/>
    </source>
</evidence>
<gene>
    <name evidence="3" type="ORF">FEM03_06105</name>
</gene>
<dbReference type="GO" id="GO:0006629">
    <property type="term" value="P:lipid metabolic process"/>
    <property type="evidence" value="ECO:0007669"/>
    <property type="project" value="InterPro"/>
</dbReference>
<dbReference type="EMBL" id="VAUV01000004">
    <property type="protein sequence ID" value="TLD71709.1"/>
    <property type="molecule type" value="Genomic_DNA"/>
</dbReference>
<feature type="domain" description="Fungal lipase-type" evidence="1">
    <location>
        <begin position="519"/>
        <end position="650"/>
    </location>
</feature>
<keyword evidence="4" id="KW-1185">Reference proteome</keyword>
<dbReference type="RefSeq" id="WP_138085303.1">
    <property type="nucleotide sequence ID" value="NZ_VAUV01000004.1"/>
</dbReference>
<comment type="caution">
    <text evidence="3">The sequence shown here is derived from an EMBL/GenBank/DDBJ whole genome shotgun (WGS) entry which is preliminary data.</text>
</comment>
<dbReference type="PANTHER" id="PTHR45856">
    <property type="entry name" value="ALPHA/BETA-HYDROLASES SUPERFAMILY PROTEIN"/>
    <property type="match status" value="1"/>
</dbReference>
<evidence type="ECO:0000313" key="4">
    <source>
        <dbReference type="Proteomes" id="UP000306196"/>
    </source>
</evidence>
<organism evidence="3 4">
    <name type="scientific">Phragmitibacter flavus</name>
    <dbReference type="NCBI Taxonomy" id="2576071"/>
    <lineage>
        <taxon>Bacteria</taxon>
        <taxon>Pseudomonadati</taxon>
        <taxon>Verrucomicrobiota</taxon>
        <taxon>Verrucomicrobiia</taxon>
        <taxon>Verrucomicrobiales</taxon>
        <taxon>Verrucomicrobiaceae</taxon>
        <taxon>Phragmitibacter</taxon>
    </lineage>
</organism>
<evidence type="ECO:0000259" key="2">
    <source>
        <dbReference type="Pfam" id="PF12697"/>
    </source>
</evidence>
<dbReference type="InterPro" id="IPR029058">
    <property type="entry name" value="AB_hydrolase_fold"/>
</dbReference>
<dbReference type="Gene3D" id="3.40.50.1820">
    <property type="entry name" value="alpha/beta hydrolase"/>
    <property type="match status" value="2"/>
</dbReference>
<dbReference type="Pfam" id="PF12697">
    <property type="entry name" value="Abhydrolase_6"/>
    <property type="match status" value="1"/>
</dbReference>
<accession>A0A5R8KJA9</accession>
<dbReference type="OrthoDB" id="5522031at2"/>